<sequence>MTARLGLFIILGVTLWRIVTLHFDTTDLFVDEAQYWFWSQNLDFGYYSKPPMIAWVIRAVTELAGSTAIYWIRVSGPLIHMATAIMLMRTARRFVGPKIEGWTGATFITLPGVALSSVFFSTDVVLLFFLTVAFWAYFGLIEKRSAGLAILLGFAFGCAFLSKYAILFVVPGGLIALILLPSARIAWRDFFVSVIVALAVAAPNLWWNLTHDRTTVRHTTNIAHWSKLRIDVAGGLEFFLAQFGVVGPIVFFAMLWAVARALKGKSDRRETMLIWLSIPVVLMITLQALVAKAYANWGVTAYIAGTILAVWLLDRLWPKGLRVSLVINGTASLLFPLAAVFAHQLVLPNGSEVMKRYLGRSAISREAGELARQTASSIIVSDSRDLLADMFHTLRNDPVRIYAKPPVGAPDNYYEQTFALPGDVAERVLFVTTHSVDCAQPPELVRSWQPTEGYYRGKTIFAYRILPTCLAGN</sequence>
<evidence type="ECO:0000259" key="9">
    <source>
        <dbReference type="Pfam" id="PF13231"/>
    </source>
</evidence>
<name>K0PX28_9HYPH</name>
<comment type="subcellular location">
    <subcellularLocation>
        <location evidence="1">Cell membrane</location>
        <topology evidence="1">Multi-pass membrane protein</topology>
    </subcellularLocation>
</comment>
<dbReference type="InterPro" id="IPR038731">
    <property type="entry name" value="RgtA/B/C-like"/>
</dbReference>
<keyword evidence="2" id="KW-1003">Cell membrane</keyword>
<feature type="transmembrane region" description="Helical" evidence="8">
    <location>
        <begin position="295"/>
        <end position="313"/>
    </location>
</feature>
<evidence type="ECO:0000256" key="5">
    <source>
        <dbReference type="ARBA" id="ARBA00022692"/>
    </source>
</evidence>
<evidence type="ECO:0000256" key="8">
    <source>
        <dbReference type="SAM" id="Phobius"/>
    </source>
</evidence>
<keyword evidence="5 8" id="KW-0812">Transmembrane</keyword>
<dbReference type="GO" id="GO:0009103">
    <property type="term" value="P:lipopolysaccharide biosynthetic process"/>
    <property type="evidence" value="ECO:0007669"/>
    <property type="project" value="UniProtKB-ARBA"/>
</dbReference>
<evidence type="ECO:0000256" key="1">
    <source>
        <dbReference type="ARBA" id="ARBA00004651"/>
    </source>
</evidence>
<feature type="transmembrane region" description="Helical" evidence="8">
    <location>
        <begin position="325"/>
        <end position="346"/>
    </location>
</feature>
<comment type="caution">
    <text evidence="10">The sequence shown here is derived from an EMBL/GenBank/DDBJ whole genome shotgun (WGS) entry which is preliminary data.</text>
</comment>
<evidence type="ECO:0000256" key="3">
    <source>
        <dbReference type="ARBA" id="ARBA00022676"/>
    </source>
</evidence>
<feature type="transmembrane region" description="Helical" evidence="8">
    <location>
        <begin position="238"/>
        <end position="259"/>
    </location>
</feature>
<accession>K0PX28</accession>
<feature type="domain" description="Glycosyltransferase RgtA/B/C/D-like" evidence="9">
    <location>
        <begin position="48"/>
        <end position="207"/>
    </location>
</feature>
<dbReference type="InterPro" id="IPR050297">
    <property type="entry name" value="LipidA_mod_glycosyltrf_83"/>
</dbReference>
<evidence type="ECO:0000256" key="6">
    <source>
        <dbReference type="ARBA" id="ARBA00022989"/>
    </source>
</evidence>
<dbReference type="PANTHER" id="PTHR33908:SF11">
    <property type="entry name" value="MEMBRANE PROTEIN"/>
    <property type="match status" value="1"/>
</dbReference>
<organism evidence="10 11">
    <name type="scientific">Rhizobium mesoamericanum STM3625</name>
    <dbReference type="NCBI Taxonomy" id="1211777"/>
    <lineage>
        <taxon>Bacteria</taxon>
        <taxon>Pseudomonadati</taxon>
        <taxon>Pseudomonadota</taxon>
        <taxon>Alphaproteobacteria</taxon>
        <taxon>Hyphomicrobiales</taxon>
        <taxon>Rhizobiaceae</taxon>
        <taxon>Rhizobium/Agrobacterium group</taxon>
        <taxon>Rhizobium</taxon>
    </lineage>
</organism>
<keyword evidence="7 8" id="KW-0472">Membrane</keyword>
<dbReference type="EMBL" id="CANI01000005">
    <property type="protein sequence ID" value="CCM74394.1"/>
    <property type="molecule type" value="Genomic_DNA"/>
</dbReference>
<feature type="transmembrane region" description="Helical" evidence="8">
    <location>
        <begin position="150"/>
        <end position="178"/>
    </location>
</feature>
<dbReference type="Pfam" id="PF13231">
    <property type="entry name" value="PMT_2"/>
    <property type="match status" value="1"/>
</dbReference>
<keyword evidence="6 8" id="KW-1133">Transmembrane helix</keyword>
<dbReference type="AlphaFoldDB" id="K0PX28"/>
<dbReference type="GO" id="GO:0005886">
    <property type="term" value="C:plasma membrane"/>
    <property type="evidence" value="ECO:0007669"/>
    <property type="project" value="UniProtKB-SubCell"/>
</dbReference>
<dbReference type="GO" id="GO:0016763">
    <property type="term" value="F:pentosyltransferase activity"/>
    <property type="evidence" value="ECO:0007669"/>
    <property type="project" value="TreeGrafter"/>
</dbReference>
<keyword evidence="11" id="KW-1185">Reference proteome</keyword>
<dbReference type="HOGENOM" id="CLU_016165_3_0_5"/>
<evidence type="ECO:0000256" key="4">
    <source>
        <dbReference type="ARBA" id="ARBA00022679"/>
    </source>
</evidence>
<feature type="transmembrane region" description="Helical" evidence="8">
    <location>
        <begin position="271"/>
        <end position="289"/>
    </location>
</feature>
<dbReference type="Proteomes" id="UP000009319">
    <property type="component" value="Unassembled WGS sequence"/>
</dbReference>
<feature type="transmembrane region" description="Helical" evidence="8">
    <location>
        <begin position="108"/>
        <end position="138"/>
    </location>
</feature>
<dbReference type="PANTHER" id="PTHR33908">
    <property type="entry name" value="MANNOSYLTRANSFERASE YKCB-RELATED"/>
    <property type="match status" value="1"/>
</dbReference>
<feature type="transmembrane region" description="Helical" evidence="8">
    <location>
        <begin position="190"/>
        <end position="207"/>
    </location>
</feature>
<gene>
    <name evidence="10" type="ORF">BN77_1521</name>
</gene>
<dbReference type="eggNOG" id="COG1807">
    <property type="taxonomic scope" value="Bacteria"/>
</dbReference>
<keyword evidence="4 10" id="KW-0808">Transferase</keyword>
<proteinExistence type="predicted"/>
<protein>
    <submittedName>
        <fullName evidence="10">Putative glycosyltransferase protein</fullName>
    </submittedName>
</protein>
<evidence type="ECO:0000313" key="11">
    <source>
        <dbReference type="Proteomes" id="UP000009319"/>
    </source>
</evidence>
<keyword evidence="3" id="KW-0328">Glycosyltransferase</keyword>
<reference evidence="10 11" key="1">
    <citation type="journal article" date="2013" name="Genome Announc.">
        <title>Draft Genome Sequence of Rhizobium mesoamericanum STM3625, a Nitrogen-Fixing Symbiont of Mimosa pudica Isolated in French Guiana (South America).</title>
        <authorList>
            <person name="Moulin L."/>
            <person name="Mornico D."/>
            <person name="Melkonian R."/>
            <person name="Klonowska A."/>
        </authorList>
    </citation>
    <scope>NUCLEOTIDE SEQUENCE [LARGE SCALE GENOMIC DNA]</scope>
    <source>
        <strain evidence="10 11">STM3625</strain>
    </source>
</reference>
<evidence type="ECO:0000256" key="7">
    <source>
        <dbReference type="ARBA" id="ARBA00023136"/>
    </source>
</evidence>
<evidence type="ECO:0000313" key="10">
    <source>
        <dbReference type="EMBL" id="CCM74394.1"/>
    </source>
</evidence>
<evidence type="ECO:0000256" key="2">
    <source>
        <dbReference type="ARBA" id="ARBA00022475"/>
    </source>
</evidence>
<dbReference type="RefSeq" id="WP_007530050.1">
    <property type="nucleotide sequence ID" value="NZ_HF536772.1"/>
</dbReference>
<dbReference type="STRING" id="1211777.BN77_1521"/>